<name>A0A1Q2KUU7_9BACL</name>
<dbReference type="OrthoDB" id="2353304at2"/>
<dbReference type="Pfam" id="PF11181">
    <property type="entry name" value="YflT"/>
    <property type="match status" value="1"/>
</dbReference>
<proteinExistence type="predicted"/>
<reference evidence="2 3" key="1">
    <citation type="submission" date="2017-02" db="EMBL/GenBank/DDBJ databases">
        <title>The complete genomic sequence of a novel cold adapted crude oil-degrading bacterium Planococcus qaidamina Y42.</title>
        <authorList>
            <person name="Yang R."/>
        </authorList>
    </citation>
    <scope>NUCLEOTIDE SEQUENCE [LARGE SCALE GENOMIC DNA]</scope>
    <source>
        <strain evidence="2 3">Y42</strain>
    </source>
</reference>
<evidence type="ECO:0000313" key="3">
    <source>
        <dbReference type="Proteomes" id="UP000188184"/>
    </source>
</evidence>
<gene>
    <name evidence="2" type="ORF">B0X71_01450</name>
</gene>
<evidence type="ECO:0000313" key="2">
    <source>
        <dbReference type="EMBL" id="AQQ51913.1"/>
    </source>
</evidence>
<dbReference type="AlphaFoldDB" id="A0A1Q2KUU7"/>
<accession>A0A1Q2KUU7</accession>
<keyword evidence="3" id="KW-1185">Reference proteome</keyword>
<protein>
    <submittedName>
        <fullName evidence="2">General stress protein</fullName>
    </submittedName>
</protein>
<feature type="domain" description="General stress protein 17M-like" evidence="1">
    <location>
        <begin position="3"/>
        <end position="98"/>
    </location>
</feature>
<evidence type="ECO:0000259" key="1">
    <source>
        <dbReference type="Pfam" id="PF11181"/>
    </source>
</evidence>
<dbReference type="EMBL" id="CP019640">
    <property type="protein sequence ID" value="AQQ51913.1"/>
    <property type="molecule type" value="Genomic_DNA"/>
</dbReference>
<dbReference type="Proteomes" id="UP000188184">
    <property type="component" value="Chromosome"/>
</dbReference>
<dbReference type="InterPro" id="IPR025889">
    <property type="entry name" value="GSP17M-like_dom"/>
</dbReference>
<sequence length="106" mass="11856">MTLVKVADNAMQAKQEIERLESQGYDRDEIYLFAHDKDVEKNLADTFDTETAGVGEQGLFGSMKNVVNKRGDELRSEMEAVGISQKEAAEYEEILDTGKLVLLAKK</sequence>
<dbReference type="RefSeq" id="WP_077587786.1">
    <property type="nucleotide sequence ID" value="NZ_CP019640.1"/>
</dbReference>
<organism evidence="2 3">
    <name type="scientific">Planococcus lenghuensis</name>
    <dbReference type="NCBI Taxonomy" id="2213202"/>
    <lineage>
        <taxon>Bacteria</taxon>
        <taxon>Bacillati</taxon>
        <taxon>Bacillota</taxon>
        <taxon>Bacilli</taxon>
        <taxon>Bacillales</taxon>
        <taxon>Caryophanaceae</taxon>
        <taxon>Planococcus</taxon>
    </lineage>
</organism>
<dbReference type="KEGG" id="pmar:B0X71_01450"/>